<comment type="subcellular location">
    <subcellularLocation>
        <location evidence="1">Membrane</location>
        <topology evidence="1">Multi-pass membrane protein</topology>
    </subcellularLocation>
</comment>
<gene>
    <name evidence="14" type="ORF">LCGC14_0129040</name>
</gene>
<name>A0A0F9VJX0_9ZZZZ</name>
<sequence length="277" mass="31128">MKDRVVQKHWRRKIYDVVHDTSTNKGKIFNLALFGLIIISVVYVLLESVNDIDKKYHPYMVASEWIITILFTIEYILKVISLPRPKKYVLSFYGIIDLLSTLPLYLSYFFSGGSTFLALRALRLLRVFRILKLVKFMGEANVLSKALLASRLKIGIFIYIVLIMCVIMGSVMYIVEEGANSGFSSIPKSIYWTIVTITTVGYGDIAPSTNLGQAIASFIMILGYGIIAIPTGIVTSEMTKSKTEENTFKPHICHHCNATDHPIAAKFCHGCSRELLA</sequence>
<evidence type="ECO:0000256" key="4">
    <source>
        <dbReference type="ARBA" id="ARBA00022692"/>
    </source>
</evidence>
<dbReference type="InterPro" id="IPR028325">
    <property type="entry name" value="VG_K_chnl"/>
</dbReference>
<keyword evidence="9" id="KW-0406">Ion transport</keyword>
<evidence type="ECO:0000256" key="11">
    <source>
        <dbReference type="ARBA" id="ARBA00023303"/>
    </source>
</evidence>
<dbReference type="GO" id="GO:0001508">
    <property type="term" value="P:action potential"/>
    <property type="evidence" value="ECO:0007669"/>
    <property type="project" value="TreeGrafter"/>
</dbReference>
<evidence type="ECO:0000256" key="9">
    <source>
        <dbReference type="ARBA" id="ARBA00023065"/>
    </source>
</evidence>
<dbReference type="GO" id="GO:0008076">
    <property type="term" value="C:voltage-gated potassium channel complex"/>
    <property type="evidence" value="ECO:0007669"/>
    <property type="project" value="InterPro"/>
</dbReference>
<keyword evidence="3" id="KW-0633">Potassium transport</keyword>
<feature type="transmembrane region" description="Helical" evidence="12">
    <location>
        <begin position="58"/>
        <end position="77"/>
    </location>
</feature>
<dbReference type="PANTHER" id="PTHR11537:SF254">
    <property type="entry name" value="POTASSIUM VOLTAGE-GATED CHANNEL PROTEIN SHAB"/>
    <property type="match status" value="1"/>
</dbReference>
<dbReference type="InterPro" id="IPR027359">
    <property type="entry name" value="Volt_channel_dom_sf"/>
</dbReference>
<evidence type="ECO:0000256" key="2">
    <source>
        <dbReference type="ARBA" id="ARBA00022448"/>
    </source>
</evidence>
<evidence type="ECO:0000256" key="7">
    <source>
        <dbReference type="ARBA" id="ARBA00022958"/>
    </source>
</evidence>
<evidence type="ECO:0000256" key="6">
    <source>
        <dbReference type="ARBA" id="ARBA00022882"/>
    </source>
</evidence>
<evidence type="ECO:0000313" key="14">
    <source>
        <dbReference type="EMBL" id="KKO00138.1"/>
    </source>
</evidence>
<organism evidence="14">
    <name type="scientific">marine sediment metagenome</name>
    <dbReference type="NCBI Taxonomy" id="412755"/>
    <lineage>
        <taxon>unclassified sequences</taxon>
        <taxon>metagenomes</taxon>
        <taxon>ecological metagenomes</taxon>
    </lineage>
</organism>
<evidence type="ECO:0000256" key="1">
    <source>
        <dbReference type="ARBA" id="ARBA00004141"/>
    </source>
</evidence>
<comment type="caution">
    <text evidence="14">The sequence shown here is derived from an EMBL/GenBank/DDBJ whole genome shotgun (WGS) entry which is preliminary data.</text>
</comment>
<dbReference type="Gene3D" id="1.20.120.350">
    <property type="entry name" value="Voltage-gated potassium channels. Chain C"/>
    <property type="match status" value="1"/>
</dbReference>
<dbReference type="PRINTS" id="PR00169">
    <property type="entry name" value="KCHANNEL"/>
</dbReference>
<feature type="transmembrane region" description="Helical" evidence="12">
    <location>
        <begin position="28"/>
        <end position="46"/>
    </location>
</feature>
<dbReference type="Pfam" id="PF00520">
    <property type="entry name" value="Ion_trans"/>
    <property type="match status" value="1"/>
</dbReference>
<keyword evidence="11" id="KW-0407">Ion channel</keyword>
<evidence type="ECO:0000256" key="10">
    <source>
        <dbReference type="ARBA" id="ARBA00023136"/>
    </source>
</evidence>
<feature type="transmembrane region" description="Helical" evidence="12">
    <location>
        <begin position="214"/>
        <end position="234"/>
    </location>
</feature>
<keyword evidence="6" id="KW-0851">Voltage-gated channel</keyword>
<feature type="domain" description="Ion transport" evidence="13">
    <location>
        <begin position="27"/>
        <end position="243"/>
    </location>
</feature>
<dbReference type="AlphaFoldDB" id="A0A0F9VJX0"/>
<proteinExistence type="predicted"/>
<dbReference type="GO" id="GO:0005249">
    <property type="term" value="F:voltage-gated potassium channel activity"/>
    <property type="evidence" value="ECO:0007669"/>
    <property type="project" value="InterPro"/>
</dbReference>
<evidence type="ECO:0000256" key="3">
    <source>
        <dbReference type="ARBA" id="ARBA00022538"/>
    </source>
</evidence>
<keyword evidence="8 12" id="KW-1133">Transmembrane helix</keyword>
<keyword evidence="7" id="KW-0630">Potassium</keyword>
<keyword evidence="2" id="KW-0813">Transport</keyword>
<protein>
    <recommendedName>
        <fullName evidence="13">Ion transport domain-containing protein</fullName>
    </recommendedName>
</protein>
<dbReference type="Gene3D" id="1.10.287.70">
    <property type="match status" value="1"/>
</dbReference>
<evidence type="ECO:0000256" key="5">
    <source>
        <dbReference type="ARBA" id="ARBA00022826"/>
    </source>
</evidence>
<accession>A0A0F9VJX0</accession>
<feature type="transmembrane region" description="Helical" evidence="12">
    <location>
        <begin position="154"/>
        <end position="175"/>
    </location>
</feature>
<feature type="transmembrane region" description="Helical" evidence="12">
    <location>
        <begin position="89"/>
        <end position="110"/>
    </location>
</feature>
<evidence type="ECO:0000259" key="13">
    <source>
        <dbReference type="Pfam" id="PF00520"/>
    </source>
</evidence>
<evidence type="ECO:0000256" key="12">
    <source>
        <dbReference type="SAM" id="Phobius"/>
    </source>
</evidence>
<dbReference type="PANTHER" id="PTHR11537">
    <property type="entry name" value="VOLTAGE-GATED POTASSIUM CHANNEL"/>
    <property type="match status" value="1"/>
</dbReference>
<evidence type="ECO:0000256" key="8">
    <source>
        <dbReference type="ARBA" id="ARBA00022989"/>
    </source>
</evidence>
<keyword evidence="10 12" id="KW-0472">Membrane</keyword>
<dbReference type="SUPFAM" id="SSF81324">
    <property type="entry name" value="Voltage-gated potassium channels"/>
    <property type="match status" value="1"/>
</dbReference>
<keyword evidence="5" id="KW-0631">Potassium channel</keyword>
<dbReference type="InterPro" id="IPR005821">
    <property type="entry name" value="Ion_trans_dom"/>
</dbReference>
<reference evidence="14" key="1">
    <citation type="journal article" date="2015" name="Nature">
        <title>Complex archaea that bridge the gap between prokaryotes and eukaryotes.</title>
        <authorList>
            <person name="Spang A."/>
            <person name="Saw J.H."/>
            <person name="Jorgensen S.L."/>
            <person name="Zaremba-Niedzwiedzka K."/>
            <person name="Martijn J."/>
            <person name="Lind A.E."/>
            <person name="van Eijk R."/>
            <person name="Schleper C."/>
            <person name="Guy L."/>
            <person name="Ettema T.J."/>
        </authorList>
    </citation>
    <scope>NUCLEOTIDE SEQUENCE</scope>
</reference>
<keyword evidence="4 12" id="KW-0812">Transmembrane</keyword>
<dbReference type="EMBL" id="LAZR01000042">
    <property type="protein sequence ID" value="KKO00138.1"/>
    <property type="molecule type" value="Genomic_DNA"/>
</dbReference>